<sequence length="91" mass="10317">MSTNTAAFTPEIIEKIARYRDEKEGLGRPPRGGYFVTNKSIVFFEGSKDNVIIETLFTGFYDNEYYTADMIPGEDVPESFDAISVETLDKF</sequence>
<keyword evidence="2" id="KW-1185">Reference proteome</keyword>
<name>A0ABQ3IYD5_9GAMM</name>
<proteinExistence type="predicted"/>
<reference evidence="2" key="1">
    <citation type="journal article" date="2019" name="Int. J. Syst. Evol. Microbiol.">
        <title>The Global Catalogue of Microorganisms (GCM) 10K type strain sequencing project: providing services to taxonomists for standard genome sequencing and annotation.</title>
        <authorList>
            <consortium name="The Broad Institute Genomics Platform"/>
            <consortium name="The Broad Institute Genome Sequencing Center for Infectious Disease"/>
            <person name="Wu L."/>
            <person name="Ma J."/>
        </authorList>
    </citation>
    <scope>NUCLEOTIDE SEQUENCE [LARGE SCALE GENOMIC DNA]</scope>
    <source>
        <strain evidence="2">CGMCC 1.15922</strain>
    </source>
</reference>
<organism evidence="1 2">
    <name type="scientific">Thalassotalea profundi</name>
    <dbReference type="NCBI Taxonomy" id="2036687"/>
    <lineage>
        <taxon>Bacteria</taxon>
        <taxon>Pseudomonadati</taxon>
        <taxon>Pseudomonadota</taxon>
        <taxon>Gammaproteobacteria</taxon>
        <taxon>Alteromonadales</taxon>
        <taxon>Colwelliaceae</taxon>
        <taxon>Thalassotalea</taxon>
    </lineage>
</organism>
<evidence type="ECO:0000313" key="1">
    <source>
        <dbReference type="EMBL" id="GHE96721.1"/>
    </source>
</evidence>
<comment type="caution">
    <text evidence="1">The sequence shown here is derived from an EMBL/GenBank/DDBJ whole genome shotgun (WGS) entry which is preliminary data.</text>
</comment>
<accession>A0ABQ3IYD5</accession>
<dbReference type="Proteomes" id="UP000626370">
    <property type="component" value="Unassembled WGS sequence"/>
</dbReference>
<protein>
    <submittedName>
        <fullName evidence="1">Uncharacterized protein</fullName>
    </submittedName>
</protein>
<dbReference type="RefSeq" id="WP_189378857.1">
    <property type="nucleotide sequence ID" value="NZ_BNAH01000012.1"/>
</dbReference>
<gene>
    <name evidence="1" type="ORF">GCM10011501_27770</name>
</gene>
<dbReference type="EMBL" id="BNAH01000012">
    <property type="protein sequence ID" value="GHE96721.1"/>
    <property type="molecule type" value="Genomic_DNA"/>
</dbReference>
<evidence type="ECO:0000313" key="2">
    <source>
        <dbReference type="Proteomes" id="UP000626370"/>
    </source>
</evidence>